<evidence type="ECO:0000313" key="2">
    <source>
        <dbReference type="Proteomes" id="UP000033121"/>
    </source>
</evidence>
<gene>
    <name evidence="1" type="ORF">FPE01S_03_05960</name>
</gene>
<accession>A0A0E9N443</accession>
<reference evidence="1 2" key="1">
    <citation type="submission" date="2015-04" db="EMBL/GenBank/DDBJ databases">
        <title>Whole genome shotgun sequence of Flavihumibacter petaseus NBRC 106054.</title>
        <authorList>
            <person name="Miyazawa S."/>
            <person name="Hosoyama A."/>
            <person name="Hashimoto M."/>
            <person name="Noguchi M."/>
            <person name="Tsuchikane K."/>
            <person name="Ohji S."/>
            <person name="Yamazoe A."/>
            <person name="Ichikawa N."/>
            <person name="Kimura A."/>
            <person name="Fujita N."/>
        </authorList>
    </citation>
    <scope>NUCLEOTIDE SEQUENCE [LARGE SCALE GENOMIC DNA]</scope>
    <source>
        <strain evidence="1 2">NBRC 106054</strain>
    </source>
</reference>
<name>A0A0E9N443_9BACT</name>
<sequence length="249" mass="27892">MSPLPFTQSTYQVQPTQNDSVRSANYLSVAGSINGVGDNDDFDMALLGQIKFHHAGKAGRFQYFGGAQVNLGSYNSSDKVLITDTAMHYPQKDLYFVCSGAVTAGFSYVIPVHPNFDWRIIGLEGTIGYEGGQYVKYRKALPGDYYEYIDRQNLQQLYFLTTELVFRKKKNGSKIAYQLAVGTHFKQLPTDEYDYDGNIYNFHTTVPAVVRNTVAFVGDPISFHLQFTGSRYFAGIGAGLTYQLGRNRK</sequence>
<dbReference type="Proteomes" id="UP000033121">
    <property type="component" value="Unassembled WGS sequence"/>
</dbReference>
<organism evidence="1 2">
    <name type="scientific">Flavihumibacter petaseus NBRC 106054</name>
    <dbReference type="NCBI Taxonomy" id="1220578"/>
    <lineage>
        <taxon>Bacteria</taxon>
        <taxon>Pseudomonadati</taxon>
        <taxon>Bacteroidota</taxon>
        <taxon>Chitinophagia</taxon>
        <taxon>Chitinophagales</taxon>
        <taxon>Chitinophagaceae</taxon>
        <taxon>Flavihumibacter</taxon>
    </lineage>
</organism>
<evidence type="ECO:0000313" key="1">
    <source>
        <dbReference type="EMBL" id="GAO44558.1"/>
    </source>
</evidence>
<protein>
    <recommendedName>
        <fullName evidence="3">Outer membrane protein beta-barrel domain-containing protein</fullName>
    </recommendedName>
</protein>
<evidence type="ECO:0008006" key="3">
    <source>
        <dbReference type="Google" id="ProtNLM"/>
    </source>
</evidence>
<dbReference type="AlphaFoldDB" id="A0A0E9N443"/>
<proteinExistence type="predicted"/>
<dbReference type="EMBL" id="BBWV01000003">
    <property type="protein sequence ID" value="GAO44558.1"/>
    <property type="molecule type" value="Genomic_DNA"/>
</dbReference>
<comment type="caution">
    <text evidence="1">The sequence shown here is derived from an EMBL/GenBank/DDBJ whole genome shotgun (WGS) entry which is preliminary data.</text>
</comment>
<keyword evidence="2" id="KW-1185">Reference proteome</keyword>